<evidence type="ECO:0000313" key="2">
    <source>
        <dbReference type="Proteomes" id="UP000295334"/>
    </source>
</evidence>
<reference evidence="1 2" key="1">
    <citation type="submission" date="2019-03" db="EMBL/GenBank/DDBJ databases">
        <authorList>
            <person name="Kim M.K.M."/>
        </authorList>
    </citation>
    <scope>NUCLEOTIDE SEQUENCE [LARGE SCALE GENOMIC DNA]</scope>
    <source>
        <strain evidence="1 2">17J68-12</strain>
    </source>
</reference>
<gene>
    <name evidence="1" type="ORF">EPD60_13425</name>
</gene>
<sequence length="247" mass="27310">MKQIFNFHALRNGEAIEYLDLLLAKSDPGSASVPGGYDVIRAQVRTVAGLLREAYARDPRSEQTDIIVQEDGNRDDCLAALFGIIGHFRSHPENAAIRDAAKKVFQKLSAHGTAGEIGKDDILTESATVEKIVTELRGRDMAPLVGLLPVEPWINALERSNSAVRQAFQLRGDERAPEQAGELKRLRQQASKAQYALVRRIGLYGEDAEWAEPWRSVNERVNELRTDFRNRLAQRAGIAAAEAEPGA</sequence>
<dbReference type="EMBL" id="SJZI01000046">
    <property type="protein sequence ID" value="TCJ13383.1"/>
    <property type="molecule type" value="Genomic_DNA"/>
</dbReference>
<evidence type="ECO:0000313" key="1">
    <source>
        <dbReference type="EMBL" id="TCJ13383.1"/>
    </source>
</evidence>
<dbReference type="Proteomes" id="UP000295334">
    <property type="component" value="Unassembled WGS sequence"/>
</dbReference>
<keyword evidence="2" id="KW-1185">Reference proteome</keyword>
<protein>
    <submittedName>
        <fullName evidence="1">Uncharacterized protein</fullName>
    </submittedName>
</protein>
<comment type="caution">
    <text evidence="1">The sequence shown here is derived from an EMBL/GenBank/DDBJ whole genome shotgun (WGS) entry which is preliminary data.</text>
</comment>
<dbReference type="RefSeq" id="WP_131450039.1">
    <property type="nucleotide sequence ID" value="NZ_SJZI01000046.1"/>
</dbReference>
<organism evidence="1 2">
    <name type="scientific">Flaviaesturariibacter flavus</name>
    <dbReference type="NCBI Taxonomy" id="2502780"/>
    <lineage>
        <taxon>Bacteria</taxon>
        <taxon>Pseudomonadati</taxon>
        <taxon>Bacteroidota</taxon>
        <taxon>Chitinophagia</taxon>
        <taxon>Chitinophagales</taxon>
        <taxon>Chitinophagaceae</taxon>
        <taxon>Flaviaestuariibacter</taxon>
    </lineage>
</organism>
<accession>A0A4R1B993</accession>
<dbReference type="Pfam" id="PF19775">
    <property type="entry name" value="DUF6261"/>
    <property type="match status" value="1"/>
</dbReference>
<name>A0A4R1B993_9BACT</name>
<dbReference type="AlphaFoldDB" id="A0A4R1B993"/>
<dbReference type="InterPro" id="IPR046228">
    <property type="entry name" value="DUF6261"/>
</dbReference>
<proteinExistence type="predicted"/>